<evidence type="ECO:0000313" key="2">
    <source>
        <dbReference type="EMBL" id="MBO8443176.1"/>
    </source>
</evidence>
<dbReference type="GO" id="GO:0005829">
    <property type="term" value="C:cytosol"/>
    <property type="evidence" value="ECO:0007669"/>
    <property type="project" value="TreeGrafter"/>
</dbReference>
<evidence type="ECO:0000259" key="1">
    <source>
        <dbReference type="Pfam" id="PF03358"/>
    </source>
</evidence>
<dbReference type="PANTHER" id="PTHR30543">
    <property type="entry name" value="CHROMATE REDUCTASE"/>
    <property type="match status" value="1"/>
</dbReference>
<dbReference type="GO" id="GO:0016491">
    <property type="term" value="F:oxidoreductase activity"/>
    <property type="evidence" value="ECO:0007669"/>
    <property type="project" value="InterPro"/>
</dbReference>
<dbReference type="SUPFAM" id="SSF52218">
    <property type="entry name" value="Flavoproteins"/>
    <property type="match status" value="1"/>
</dbReference>
<dbReference type="InterPro" id="IPR050712">
    <property type="entry name" value="NAD(P)H-dep_reductase"/>
</dbReference>
<feature type="domain" description="NADPH-dependent FMN reductase-like" evidence="1">
    <location>
        <begin position="3"/>
        <end position="144"/>
    </location>
</feature>
<dbReference type="Gene3D" id="3.40.50.360">
    <property type="match status" value="1"/>
</dbReference>
<accession>A0A9D9H9D6</accession>
<reference evidence="2" key="1">
    <citation type="submission" date="2020-10" db="EMBL/GenBank/DDBJ databases">
        <authorList>
            <person name="Gilroy R."/>
        </authorList>
    </citation>
    <scope>NUCLEOTIDE SEQUENCE</scope>
    <source>
        <strain evidence="2">11167</strain>
    </source>
</reference>
<evidence type="ECO:0000313" key="3">
    <source>
        <dbReference type="Proteomes" id="UP000823633"/>
    </source>
</evidence>
<sequence>MKKILFISGSLRKNSLNSALARKAMAKLDGQAECLWLDYADLPMLDQDIEFPAPEAVTRVRDAVACADALWIASPEYNHSYSAALKNLIDWLSRPLVPGDYSTAVGRGHLVALSSAAGSSGGSYGLGKLADLLHMLSCRIVPTRTMVALGERFGAGQLVLTEEEEASLDDECQKLIIALQQN</sequence>
<dbReference type="Proteomes" id="UP000823633">
    <property type="component" value="Unassembled WGS sequence"/>
</dbReference>
<proteinExistence type="predicted"/>
<comment type="caution">
    <text evidence="2">The sequence shown here is derived from an EMBL/GenBank/DDBJ whole genome shotgun (WGS) entry which is preliminary data.</text>
</comment>
<dbReference type="EMBL" id="JADIMU010000033">
    <property type="protein sequence ID" value="MBO8443176.1"/>
    <property type="molecule type" value="Genomic_DNA"/>
</dbReference>
<dbReference type="InterPro" id="IPR005025">
    <property type="entry name" value="FMN_Rdtase-like_dom"/>
</dbReference>
<dbReference type="InterPro" id="IPR029039">
    <property type="entry name" value="Flavoprotein-like_sf"/>
</dbReference>
<reference evidence="2" key="2">
    <citation type="journal article" date="2021" name="PeerJ">
        <title>Extensive microbial diversity within the chicken gut microbiome revealed by metagenomics and culture.</title>
        <authorList>
            <person name="Gilroy R."/>
            <person name="Ravi A."/>
            <person name="Getino M."/>
            <person name="Pursley I."/>
            <person name="Horton D.L."/>
            <person name="Alikhan N.F."/>
            <person name="Baker D."/>
            <person name="Gharbi K."/>
            <person name="Hall N."/>
            <person name="Watson M."/>
            <person name="Adriaenssens E.M."/>
            <person name="Foster-Nyarko E."/>
            <person name="Jarju S."/>
            <person name="Secka A."/>
            <person name="Antonio M."/>
            <person name="Oren A."/>
            <person name="Chaudhuri R.R."/>
            <person name="La Ragione R."/>
            <person name="Hildebrand F."/>
            <person name="Pallen M.J."/>
        </authorList>
    </citation>
    <scope>NUCLEOTIDE SEQUENCE</scope>
    <source>
        <strain evidence="2">11167</strain>
    </source>
</reference>
<protein>
    <submittedName>
        <fullName evidence="2">NAD(P)H-dependent oxidoreductase</fullName>
    </submittedName>
</protein>
<name>A0A9D9H9D6_9SPIR</name>
<organism evidence="2 3">
    <name type="scientific">Candidatus Aphodenecus pullistercoris</name>
    <dbReference type="NCBI Taxonomy" id="2840669"/>
    <lineage>
        <taxon>Bacteria</taxon>
        <taxon>Pseudomonadati</taxon>
        <taxon>Spirochaetota</taxon>
        <taxon>Spirochaetia</taxon>
        <taxon>Spirochaetales</taxon>
        <taxon>Candidatus Aphodenecus</taxon>
    </lineage>
</organism>
<dbReference type="AlphaFoldDB" id="A0A9D9H9D6"/>
<dbReference type="PANTHER" id="PTHR30543:SF21">
    <property type="entry name" value="NAD(P)H-DEPENDENT FMN REDUCTASE LOT6"/>
    <property type="match status" value="1"/>
</dbReference>
<gene>
    <name evidence="2" type="ORF">IAC42_05395</name>
</gene>
<dbReference type="GO" id="GO:0010181">
    <property type="term" value="F:FMN binding"/>
    <property type="evidence" value="ECO:0007669"/>
    <property type="project" value="TreeGrafter"/>
</dbReference>
<dbReference type="Pfam" id="PF03358">
    <property type="entry name" value="FMN_red"/>
    <property type="match status" value="1"/>
</dbReference>